<accession>A0A4Y8L3A1</accession>
<keyword evidence="1" id="KW-1133">Transmembrane helix</keyword>
<name>A0A4Y8L3A1_9BACT</name>
<protein>
    <submittedName>
        <fullName evidence="2">Uncharacterized protein</fullName>
    </submittedName>
</protein>
<evidence type="ECO:0000256" key="1">
    <source>
        <dbReference type="SAM" id="Phobius"/>
    </source>
</evidence>
<keyword evidence="3" id="KW-1185">Reference proteome</keyword>
<dbReference type="AlphaFoldDB" id="A0A4Y8L3A1"/>
<proteinExistence type="predicted"/>
<comment type="caution">
    <text evidence="2">The sequence shown here is derived from an EMBL/GenBank/DDBJ whole genome shotgun (WGS) entry which is preliminary data.</text>
</comment>
<dbReference type="Proteomes" id="UP000297861">
    <property type="component" value="Unassembled WGS sequence"/>
</dbReference>
<sequence length="326" mass="35204">MKHINYVYRKENFRKAMLAQYLFKAFMFILCVVSVIGLFTDADPVISFIISGGSGSLALLLPIVSIDDVSDTEVVGNAIGYKVWLIHVKQTDEDTFPKVGSDRTVTQIPMLPGEYMHYFEGHTVPTFLSNITKGDITVEATNTFTMILGGNRAEISNFIENHSGGKFIILFKECESSTIYGLGNPCKPMVLSTIEAKNDGDGRYATFTFTNNTVQQPWTYIGSIVKQDPVTLPADGTSLAIVSGNDQYIIPNGTAASAAIASVTGITAADKGRVITLIGQGTTFPAELADSTSVILVDGATWTASTGSRLTLRVMDATTLVEVERI</sequence>
<organism evidence="2 3">
    <name type="scientific">Dysgonomonas capnocytophagoides</name>
    <dbReference type="NCBI Taxonomy" id="45254"/>
    <lineage>
        <taxon>Bacteria</taxon>
        <taxon>Pseudomonadati</taxon>
        <taxon>Bacteroidota</taxon>
        <taxon>Bacteroidia</taxon>
        <taxon>Bacteroidales</taxon>
        <taxon>Dysgonomonadaceae</taxon>
        <taxon>Dysgonomonas</taxon>
    </lineage>
</organism>
<reference evidence="2 3" key="1">
    <citation type="submission" date="2019-03" db="EMBL/GenBank/DDBJ databases">
        <title>San Antonio Military Medical Center submission to MRSN (WRAIR), pending publication.</title>
        <authorList>
            <person name="Blyth D.M."/>
            <person name="Mccarthy S.L."/>
            <person name="Schall S.E."/>
            <person name="Stam J.A."/>
            <person name="Ong A.C."/>
            <person name="Mcgann P.T."/>
        </authorList>
    </citation>
    <scope>NUCLEOTIDE SEQUENCE [LARGE SCALE GENOMIC DNA]</scope>
    <source>
        <strain evidence="2 3">MRSN571793</strain>
    </source>
</reference>
<keyword evidence="1" id="KW-0472">Membrane</keyword>
<keyword evidence="1" id="KW-0812">Transmembrane</keyword>
<dbReference type="RefSeq" id="WP_134436571.1">
    <property type="nucleotide sequence ID" value="NZ_SOML01000007.1"/>
</dbReference>
<evidence type="ECO:0000313" key="3">
    <source>
        <dbReference type="Proteomes" id="UP000297861"/>
    </source>
</evidence>
<gene>
    <name evidence="2" type="ORF">E2605_11780</name>
</gene>
<dbReference type="OrthoDB" id="1046846at2"/>
<evidence type="ECO:0000313" key="2">
    <source>
        <dbReference type="EMBL" id="TFD95520.1"/>
    </source>
</evidence>
<feature type="transmembrane region" description="Helical" evidence="1">
    <location>
        <begin position="21"/>
        <end position="39"/>
    </location>
</feature>
<dbReference type="EMBL" id="SOML01000007">
    <property type="protein sequence ID" value="TFD95520.1"/>
    <property type="molecule type" value="Genomic_DNA"/>
</dbReference>